<dbReference type="OrthoDB" id="3191611at2"/>
<feature type="region of interest" description="Disordered" evidence="1">
    <location>
        <begin position="192"/>
        <end position="233"/>
    </location>
</feature>
<protein>
    <submittedName>
        <fullName evidence="2">Phage recombination protein Bet</fullName>
    </submittedName>
</protein>
<dbReference type="EMBL" id="WKKW01000001">
    <property type="protein sequence ID" value="MSD90195.1"/>
    <property type="molecule type" value="Genomic_DNA"/>
</dbReference>
<dbReference type="NCBIfam" id="TIGR01913">
    <property type="entry name" value="bet_lambda"/>
    <property type="match status" value="1"/>
</dbReference>
<evidence type="ECO:0000313" key="3">
    <source>
        <dbReference type="Proteomes" id="UP000436357"/>
    </source>
</evidence>
<dbReference type="InterPro" id="IPR018330">
    <property type="entry name" value="RecT_fam"/>
</dbReference>
<reference evidence="2 3" key="1">
    <citation type="submission" date="2019-11" db="EMBL/GenBank/DDBJ databases">
        <title>Draft Genome Sequence of Plant Growth-Promoting Rhizosphere-Associated Bacteria.</title>
        <authorList>
            <person name="Vasilyev I.Y."/>
            <person name="Radchenko V."/>
            <person name="Ilnitskaya E.V."/>
        </authorList>
    </citation>
    <scope>NUCLEOTIDE SEQUENCE [LARGE SCALE GENOMIC DNA]</scope>
    <source>
        <strain evidence="2 3">VRA_9sq_n</strain>
    </source>
</reference>
<name>A0A6N7TU06_9BIFI</name>
<dbReference type="GO" id="GO:0003677">
    <property type="term" value="F:DNA binding"/>
    <property type="evidence" value="ECO:0007669"/>
    <property type="project" value="InterPro"/>
</dbReference>
<dbReference type="GO" id="GO:0006310">
    <property type="term" value="P:DNA recombination"/>
    <property type="evidence" value="ECO:0007669"/>
    <property type="project" value="InterPro"/>
</dbReference>
<evidence type="ECO:0000313" key="2">
    <source>
        <dbReference type="EMBL" id="MSD90195.1"/>
    </source>
</evidence>
<dbReference type="Proteomes" id="UP000436357">
    <property type="component" value="Unassembled WGS sequence"/>
</dbReference>
<dbReference type="AlphaFoldDB" id="A0A6N7TU06"/>
<proteinExistence type="predicted"/>
<sequence length="296" mass="32625">MSSDLTITDKQDGFTQNQIAALQQMGVQDASQGDLAVFFHEVQRTGLDPFARQIYMIGRRTKVDGQWVTKYTIQTGIDGFRLIARRAADRSHEAFGEPVTAWCGPDAVWREAWLDAKHPPLAAKVVVQRGQGTFTGVATLEEYQGTRKVKDQDGSWHAEPTSMWKSKPAIMLAKCAEALALRKAFPQDLSGLYGDDEIQESDPKEEQKPAQQDDQPVQAEVMASKEQQDQVAALMRQGGVSKVSQAETAFKALVGKPISLPEQMTHEEAAMLLEAPSLVVSRTRQALSQEAPDASR</sequence>
<comment type="caution">
    <text evidence="2">The sequence shown here is derived from an EMBL/GenBank/DDBJ whole genome shotgun (WGS) entry which is preliminary data.</text>
</comment>
<dbReference type="InterPro" id="IPR010183">
    <property type="entry name" value="Phage_lambda_Bet"/>
</dbReference>
<organism evidence="2 3">
    <name type="scientific">Bifidobacterium asteroides</name>
    <dbReference type="NCBI Taxonomy" id="1684"/>
    <lineage>
        <taxon>Bacteria</taxon>
        <taxon>Bacillati</taxon>
        <taxon>Actinomycetota</taxon>
        <taxon>Actinomycetes</taxon>
        <taxon>Bifidobacteriales</taxon>
        <taxon>Bifidobacteriaceae</taxon>
        <taxon>Bifidobacterium</taxon>
    </lineage>
</organism>
<accession>A0A6N7TU06</accession>
<dbReference type="Pfam" id="PF03837">
    <property type="entry name" value="RecT"/>
    <property type="match status" value="1"/>
</dbReference>
<evidence type="ECO:0000256" key="1">
    <source>
        <dbReference type="SAM" id="MobiDB-lite"/>
    </source>
</evidence>
<dbReference type="RefSeq" id="WP_154312500.1">
    <property type="nucleotide sequence ID" value="NZ_WKKW01000001.1"/>
</dbReference>
<gene>
    <name evidence="2" type="primary">bet</name>
    <name evidence="2" type="ORF">GKC41_00705</name>
</gene>